<keyword evidence="11" id="KW-1185">Reference proteome</keyword>
<evidence type="ECO:0000313" key="10">
    <source>
        <dbReference type="EMBL" id="CDK26149.1"/>
    </source>
</evidence>
<evidence type="ECO:0000256" key="2">
    <source>
        <dbReference type="ARBA" id="ARBA00023015"/>
    </source>
</evidence>
<dbReference type="Pfam" id="PF00498">
    <property type="entry name" value="FHA"/>
    <property type="match status" value="1"/>
</dbReference>
<name>W6MI90_9ASCO</name>
<dbReference type="EMBL" id="HG793126">
    <property type="protein sequence ID" value="CDK26149.1"/>
    <property type="molecule type" value="Genomic_DNA"/>
</dbReference>
<dbReference type="Gene3D" id="2.60.200.20">
    <property type="match status" value="1"/>
</dbReference>
<feature type="DNA-binding region" description="Fork-head" evidence="6">
    <location>
        <begin position="192"/>
        <end position="290"/>
    </location>
</feature>
<feature type="domain" description="FHA" evidence="8">
    <location>
        <begin position="25"/>
        <end position="86"/>
    </location>
</feature>
<dbReference type="CDD" id="cd00059">
    <property type="entry name" value="FH_FOX"/>
    <property type="match status" value="1"/>
</dbReference>
<evidence type="ECO:0000256" key="3">
    <source>
        <dbReference type="ARBA" id="ARBA00023125"/>
    </source>
</evidence>
<organism evidence="10 11">
    <name type="scientific">Kuraishia capsulata CBS 1993</name>
    <dbReference type="NCBI Taxonomy" id="1382522"/>
    <lineage>
        <taxon>Eukaryota</taxon>
        <taxon>Fungi</taxon>
        <taxon>Dikarya</taxon>
        <taxon>Ascomycota</taxon>
        <taxon>Saccharomycotina</taxon>
        <taxon>Pichiomycetes</taxon>
        <taxon>Pichiales</taxon>
        <taxon>Pichiaceae</taxon>
        <taxon>Kuraishia</taxon>
    </lineage>
</organism>
<sequence>MQNEIQAYAKIAGKDWTYYVKSLSIAVGRNAESSSSESTEEKVDIDLGPSKVVSRRHAVINYNLTSRRWELKVLGRNGLKVDTAKVNMSTGSLDVIALRSGNIIDIGGTQMMFILPDSSPVIADVFQHNLRSKRLKESGRPNGYTAFPSTTSNMKGFQMFNKSEMRGAEVNLPSPSHTPEQDLSKDEAKDIKPPYSYATMITQAILSNPDGILSLSQIYDWISTRYAYYRHSNQGWQNSIRHNLSLNKAFEKVPRRPTEPGKGMKWQISESYKQEFLKKYEEGSLNKVRRGSSVSRQLHLHLLRYKALPDSKAPMAVKRELENKAEPLAQQPQPSNPDEFYSNIYTKYANFRYPPGVNPPAAQTAPLPTNKQSDALSFIAAAANMSNHADTPTDTKKGLAPEVFPLKPPYSAEFRTNQLPQVQARNDPIALRSTSTQAQQSQPVLSHSRTTSREFLSPSPAKKYQVSALEAYTPERGRPKDDAPNGSAQRHDHIQSSPALWNFVQFSTPLGPNDGKSSGARDEDNDNPAILGSPLRPEQRQKLKSEADDSARLVSSESLGDLKDVDLAKGFKN</sequence>
<dbReference type="PRINTS" id="PR00053">
    <property type="entry name" value="FORKHEAD"/>
</dbReference>
<dbReference type="GO" id="GO:0000981">
    <property type="term" value="F:DNA-binding transcription factor activity, RNA polymerase II-specific"/>
    <property type="evidence" value="ECO:0007669"/>
    <property type="project" value="TreeGrafter"/>
</dbReference>
<dbReference type="PANTHER" id="PTHR45881">
    <property type="entry name" value="CHECKPOINT SUPPRESSOR 1-LIKE, ISOFORM A-RELATED"/>
    <property type="match status" value="1"/>
</dbReference>
<dbReference type="RefSeq" id="XP_022458157.1">
    <property type="nucleotide sequence ID" value="XM_022604369.1"/>
</dbReference>
<dbReference type="GO" id="GO:0000978">
    <property type="term" value="F:RNA polymerase II cis-regulatory region sequence-specific DNA binding"/>
    <property type="evidence" value="ECO:0007669"/>
    <property type="project" value="TreeGrafter"/>
</dbReference>
<dbReference type="PROSITE" id="PS00657">
    <property type="entry name" value="FORK_HEAD_1"/>
    <property type="match status" value="1"/>
</dbReference>
<keyword evidence="3 6" id="KW-0238">DNA-binding</keyword>
<evidence type="ECO:0000313" key="11">
    <source>
        <dbReference type="Proteomes" id="UP000019384"/>
    </source>
</evidence>
<proteinExistence type="predicted"/>
<keyword evidence="4" id="KW-0804">Transcription</keyword>
<evidence type="ECO:0008006" key="12">
    <source>
        <dbReference type="Google" id="ProtNLM"/>
    </source>
</evidence>
<dbReference type="Pfam" id="PF00250">
    <property type="entry name" value="Forkhead"/>
    <property type="match status" value="1"/>
</dbReference>
<dbReference type="InterPro" id="IPR001766">
    <property type="entry name" value="Fork_head_dom"/>
</dbReference>
<dbReference type="InterPro" id="IPR000253">
    <property type="entry name" value="FHA_dom"/>
</dbReference>
<evidence type="ECO:0000256" key="6">
    <source>
        <dbReference type="PROSITE-ProRule" id="PRU00089"/>
    </source>
</evidence>
<reference evidence="10" key="2">
    <citation type="submission" date="2014-02" db="EMBL/GenBank/DDBJ databases">
        <title>Complete DNA sequence of /Kuraishia capsulata/ illustrates novel genomic features among budding yeasts (/Saccharomycotina/).</title>
        <authorList>
            <person name="Morales L."/>
            <person name="Noel B."/>
            <person name="Porcel B."/>
            <person name="Marcet-Houben M."/>
            <person name="Hullo M-F."/>
            <person name="Sacerdot C."/>
            <person name="Tekaia F."/>
            <person name="Leh-Louis V."/>
            <person name="Despons L."/>
            <person name="Khanna V."/>
            <person name="Aury J-M."/>
            <person name="Barbe V."/>
            <person name="Couloux A."/>
            <person name="Labadie K."/>
            <person name="Pelletier E."/>
            <person name="Souciet J-L."/>
            <person name="Boekhout T."/>
            <person name="Gabaldon T."/>
            <person name="Wincker P."/>
            <person name="Dujon B."/>
        </authorList>
    </citation>
    <scope>NUCLEOTIDE SEQUENCE</scope>
    <source>
        <strain evidence="10">CBS 1993</strain>
    </source>
</reference>
<reference evidence="10" key="1">
    <citation type="submission" date="2013-12" db="EMBL/GenBank/DDBJ databases">
        <authorList>
            <person name="Genoscope - CEA"/>
        </authorList>
    </citation>
    <scope>NUCLEOTIDE SEQUENCE</scope>
    <source>
        <strain evidence="10">CBS 1993</strain>
    </source>
</reference>
<dbReference type="Gene3D" id="1.10.10.10">
    <property type="entry name" value="Winged helix-like DNA-binding domain superfamily/Winged helix DNA-binding domain"/>
    <property type="match status" value="1"/>
</dbReference>
<keyword evidence="2" id="KW-0805">Transcription regulation</keyword>
<dbReference type="Proteomes" id="UP000019384">
    <property type="component" value="Unassembled WGS sequence"/>
</dbReference>
<feature type="region of interest" description="Disordered" evidence="7">
    <location>
        <begin position="432"/>
        <end position="492"/>
    </location>
</feature>
<dbReference type="SUPFAM" id="SSF49879">
    <property type="entry name" value="SMAD/FHA domain"/>
    <property type="match status" value="1"/>
</dbReference>
<dbReference type="GO" id="GO:2000221">
    <property type="term" value="P:negative regulation of pseudohyphal growth"/>
    <property type="evidence" value="ECO:0007669"/>
    <property type="project" value="UniProtKB-ARBA"/>
</dbReference>
<evidence type="ECO:0000256" key="5">
    <source>
        <dbReference type="ARBA" id="ARBA00023242"/>
    </source>
</evidence>
<protein>
    <recommendedName>
        <fullName evidence="12">Fork-head domain-containing protein</fullName>
    </recommendedName>
</protein>
<feature type="compositionally biased region" description="Basic and acidic residues" evidence="7">
    <location>
        <begin position="179"/>
        <end position="189"/>
    </location>
</feature>
<dbReference type="PROSITE" id="PS50039">
    <property type="entry name" value="FORK_HEAD_3"/>
    <property type="match status" value="1"/>
</dbReference>
<keyword evidence="5 6" id="KW-0539">Nucleus</keyword>
<dbReference type="PROSITE" id="PS50006">
    <property type="entry name" value="FHA_DOMAIN"/>
    <property type="match status" value="1"/>
</dbReference>
<dbReference type="GeneID" id="34519545"/>
<evidence type="ECO:0000256" key="4">
    <source>
        <dbReference type="ARBA" id="ARBA00023163"/>
    </source>
</evidence>
<gene>
    <name evidence="10" type="ORF">KUCA_T00002120001</name>
</gene>
<dbReference type="InterPro" id="IPR036390">
    <property type="entry name" value="WH_DNA-bd_sf"/>
</dbReference>
<dbReference type="SMART" id="SM00339">
    <property type="entry name" value="FH"/>
    <property type="match status" value="1"/>
</dbReference>
<dbReference type="HOGENOM" id="CLU_007090_2_0_1"/>
<dbReference type="FunFam" id="1.10.10.10:FF:000030">
    <property type="entry name" value="Forkhead box protein K2"/>
    <property type="match status" value="1"/>
</dbReference>
<evidence type="ECO:0000259" key="9">
    <source>
        <dbReference type="PROSITE" id="PS50039"/>
    </source>
</evidence>
<dbReference type="PROSITE" id="PS00658">
    <property type="entry name" value="FORK_HEAD_2"/>
    <property type="match status" value="1"/>
</dbReference>
<accession>W6MI90</accession>
<dbReference type="InterPro" id="IPR030456">
    <property type="entry name" value="TF_fork_head_CS_2"/>
</dbReference>
<evidence type="ECO:0000256" key="1">
    <source>
        <dbReference type="ARBA" id="ARBA00004123"/>
    </source>
</evidence>
<dbReference type="SUPFAM" id="SSF46785">
    <property type="entry name" value="Winged helix' DNA-binding domain"/>
    <property type="match status" value="1"/>
</dbReference>
<dbReference type="CDD" id="cd22701">
    <property type="entry name" value="FHA_FKH1-like"/>
    <property type="match status" value="1"/>
</dbReference>
<feature type="region of interest" description="Disordered" evidence="7">
    <location>
        <begin position="505"/>
        <end position="559"/>
    </location>
</feature>
<evidence type="ECO:0000256" key="7">
    <source>
        <dbReference type="SAM" id="MobiDB-lite"/>
    </source>
</evidence>
<dbReference type="AlphaFoldDB" id="W6MI90"/>
<dbReference type="InterPro" id="IPR036388">
    <property type="entry name" value="WH-like_DNA-bd_sf"/>
</dbReference>
<dbReference type="STRING" id="1382522.W6MI90"/>
<dbReference type="GO" id="GO:0005634">
    <property type="term" value="C:nucleus"/>
    <property type="evidence" value="ECO:0007669"/>
    <property type="project" value="UniProtKB-SubCell"/>
</dbReference>
<dbReference type="SMART" id="SM00240">
    <property type="entry name" value="FHA"/>
    <property type="match status" value="1"/>
</dbReference>
<comment type="subcellular location">
    <subcellularLocation>
        <location evidence="1 6">Nucleus</location>
    </subcellularLocation>
</comment>
<feature type="compositionally biased region" description="Polar residues" evidence="7">
    <location>
        <begin position="432"/>
        <end position="449"/>
    </location>
</feature>
<feature type="compositionally biased region" description="Basic and acidic residues" evidence="7">
    <location>
        <begin position="537"/>
        <end position="551"/>
    </location>
</feature>
<dbReference type="InterPro" id="IPR008984">
    <property type="entry name" value="SMAD_FHA_dom_sf"/>
</dbReference>
<feature type="region of interest" description="Disordered" evidence="7">
    <location>
        <begin position="169"/>
        <end position="189"/>
    </location>
</feature>
<evidence type="ECO:0000259" key="8">
    <source>
        <dbReference type="PROSITE" id="PS50006"/>
    </source>
</evidence>
<dbReference type="OrthoDB" id="5954824at2759"/>
<dbReference type="PANTHER" id="PTHR45881:SF1">
    <property type="entry name" value="FORK HEAD PROTEIN HOMOLOG 2"/>
    <property type="match status" value="1"/>
</dbReference>
<feature type="domain" description="Fork-head" evidence="9">
    <location>
        <begin position="192"/>
        <end position="290"/>
    </location>
</feature>
<dbReference type="InterPro" id="IPR018122">
    <property type="entry name" value="TF_fork_head_CS_1"/>
</dbReference>
<feature type="compositionally biased region" description="Basic and acidic residues" evidence="7">
    <location>
        <begin position="473"/>
        <end position="492"/>
    </location>
</feature>